<organism evidence="1">
    <name type="scientific">freshwater sediment metagenome</name>
    <dbReference type="NCBI Taxonomy" id="556182"/>
    <lineage>
        <taxon>unclassified sequences</taxon>
        <taxon>metagenomes</taxon>
        <taxon>ecological metagenomes</taxon>
    </lineage>
</organism>
<dbReference type="AlphaFoldDB" id="A0AA48M2L2"/>
<sequence>MLNAPLRLTPALSPVARRGRLLAIRTLGEAPILPFGKAATAPRGALP</sequence>
<accession>A0AA48M2L2</accession>
<dbReference type="EMBL" id="OY288114">
    <property type="protein sequence ID" value="CAJ0880699.1"/>
    <property type="molecule type" value="Genomic_DNA"/>
</dbReference>
<name>A0AA48M2L2_9ZZZZ</name>
<gene>
    <name evidence="1" type="ORF">AMST5_03179</name>
</gene>
<protein>
    <submittedName>
        <fullName evidence="1">Uncharacterized protein</fullName>
    </submittedName>
</protein>
<proteinExistence type="predicted"/>
<reference evidence="1" key="1">
    <citation type="submission" date="2023-07" db="EMBL/GenBank/DDBJ databases">
        <authorList>
            <person name="Pelsma A.J. K."/>
        </authorList>
    </citation>
    <scope>NUCLEOTIDE SEQUENCE</scope>
</reference>
<evidence type="ECO:0000313" key="1">
    <source>
        <dbReference type="EMBL" id="CAJ0880699.1"/>
    </source>
</evidence>